<protein>
    <submittedName>
        <fullName evidence="1">Uncharacterized protein</fullName>
    </submittedName>
</protein>
<organism evidence="1 2">
    <name type="scientific">Catharanthus roseus</name>
    <name type="common">Madagascar periwinkle</name>
    <name type="synonym">Vinca rosea</name>
    <dbReference type="NCBI Taxonomy" id="4058"/>
    <lineage>
        <taxon>Eukaryota</taxon>
        <taxon>Viridiplantae</taxon>
        <taxon>Streptophyta</taxon>
        <taxon>Embryophyta</taxon>
        <taxon>Tracheophyta</taxon>
        <taxon>Spermatophyta</taxon>
        <taxon>Magnoliopsida</taxon>
        <taxon>eudicotyledons</taxon>
        <taxon>Gunneridae</taxon>
        <taxon>Pentapetalae</taxon>
        <taxon>asterids</taxon>
        <taxon>lamiids</taxon>
        <taxon>Gentianales</taxon>
        <taxon>Apocynaceae</taxon>
        <taxon>Rauvolfioideae</taxon>
        <taxon>Vinceae</taxon>
        <taxon>Catharanthinae</taxon>
        <taxon>Catharanthus</taxon>
    </lineage>
</organism>
<dbReference type="EMBL" id="CM044708">
    <property type="protein sequence ID" value="KAI5648927.1"/>
    <property type="molecule type" value="Genomic_DNA"/>
</dbReference>
<comment type="caution">
    <text evidence="1">The sequence shown here is derived from an EMBL/GenBank/DDBJ whole genome shotgun (WGS) entry which is preliminary data.</text>
</comment>
<keyword evidence="2" id="KW-1185">Reference proteome</keyword>
<name>A0ACB9ZPR1_CATRO</name>
<proteinExistence type="predicted"/>
<reference evidence="2" key="1">
    <citation type="journal article" date="2023" name="Nat. Plants">
        <title>Single-cell RNA sequencing provides a high-resolution roadmap for understanding the multicellular compartmentation of specialized metabolism.</title>
        <authorList>
            <person name="Sun S."/>
            <person name="Shen X."/>
            <person name="Li Y."/>
            <person name="Li Y."/>
            <person name="Wang S."/>
            <person name="Li R."/>
            <person name="Zhang H."/>
            <person name="Shen G."/>
            <person name="Guo B."/>
            <person name="Wei J."/>
            <person name="Xu J."/>
            <person name="St-Pierre B."/>
            <person name="Chen S."/>
            <person name="Sun C."/>
        </authorList>
    </citation>
    <scope>NUCLEOTIDE SEQUENCE [LARGE SCALE GENOMIC DNA]</scope>
</reference>
<dbReference type="Proteomes" id="UP001060085">
    <property type="component" value="Linkage Group LG08"/>
</dbReference>
<gene>
    <name evidence="1" type="ORF">M9H77_34932</name>
</gene>
<accession>A0ACB9ZPR1</accession>
<evidence type="ECO:0000313" key="1">
    <source>
        <dbReference type="EMBL" id="KAI5648927.1"/>
    </source>
</evidence>
<sequence>MRITQCETMEGLIDTDREEVDNDAELALFPDLERIELRDLPMLEMFASGSYYLSKWPALRKVMIADCPKWKTFDVKSIEGIRNKQFGSFFHQKVKSPSLEELYISGKVEMIRDEEHQYEALNKLREFFKGQAWKMNQKQQIQCHNIAMCYIDQEHQLLTVQLERS</sequence>
<evidence type="ECO:0000313" key="2">
    <source>
        <dbReference type="Proteomes" id="UP001060085"/>
    </source>
</evidence>